<keyword evidence="2" id="KW-0812">Transmembrane</keyword>
<feature type="transmembrane region" description="Helical" evidence="2">
    <location>
        <begin position="479"/>
        <end position="501"/>
    </location>
</feature>
<dbReference type="InterPro" id="IPR036322">
    <property type="entry name" value="WD40_repeat_dom_sf"/>
</dbReference>
<dbReference type="GO" id="GO:0005737">
    <property type="term" value="C:cytoplasm"/>
    <property type="evidence" value="ECO:0007669"/>
    <property type="project" value="TreeGrafter"/>
</dbReference>
<evidence type="ECO:0000256" key="1">
    <source>
        <dbReference type="PROSITE-ProRule" id="PRU00221"/>
    </source>
</evidence>
<dbReference type="STRING" id="988480.A0A075AR34"/>
<dbReference type="Gene3D" id="2.130.10.10">
    <property type="entry name" value="YVTN repeat-like/Quinoprotein amine dehydrogenase"/>
    <property type="match status" value="1"/>
</dbReference>
<keyword evidence="2" id="KW-1133">Transmembrane helix</keyword>
<dbReference type="SMART" id="SM00320">
    <property type="entry name" value="WD40"/>
    <property type="match status" value="3"/>
</dbReference>
<dbReference type="PANTHER" id="PTHR44414">
    <property type="entry name" value="PROTEIN NEDD1"/>
    <property type="match status" value="1"/>
</dbReference>
<dbReference type="Proteomes" id="UP000030755">
    <property type="component" value="Unassembled WGS sequence"/>
</dbReference>
<keyword evidence="1" id="KW-0853">WD repeat</keyword>
<name>A0A075AR34_ROZAC</name>
<dbReference type="InterPro" id="IPR015943">
    <property type="entry name" value="WD40/YVTN_repeat-like_dom_sf"/>
</dbReference>
<dbReference type="PROSITE" id="PS50082">
    <property type="entry name" value="WD_REPEATS_2"/>
    <property type="match status" value="1"/>
</dbReference>
<accession>A0A075AR34</accession>
<dbReference type="InterPro" id="IPR052818">
    <property type="entry name" value="NEDD1_Spindle_Assembly"/>
</dbReference>
<organism evidence="3 4">
    <name type="scientific">Rozella allomycis (strain CSF55)</name>
    <dbReference type="NCBI Taxonomy" id="988480"/>
    <lineage>
        <taxon>Eukaryota</taxon>
        <taxon>Fungi</taxon>
        <taxon>Fungi incertae sedis</taxon>
        <taxon>Cryptomycota</taxon>
        <taxon>Cryptomycota incertae sedis</taxon>
        <taxon>Rozella</taxon>
    </lineage>
</organism>
<dbReference type="AlphaFoldDB" id="A0A075AR34"/>
<dbReference type="HOGENOM" id="CLU_539858_0_0_1"/>
<protein>
    <submittedName>
        <fullName evidence="3">Uncharacterized protein</fullName>
    </submittedName>
</protein>
<dbReference type="GO" id="GO:0036064">
    <property type="term" value="C:ciliary basal body"/>
    <property type="evidence" value="ECO:0007669"/>
    <property type="project" value="TreeGrafter"/>
</dbReference>
<keyword evidence="4" id="KW-1185">Reference proteome</keyword>
<dbReference type="OrthoDB" id="1602884at2759"/>
<keyword evidence="2" id="KW-0472">Membrane</keyword>
<evidence type="ECO:0000313" key="3">
    <source>
        <dbReference type="EMBL" id="EPZ31022.1"/>
    </source>
</evidence>
<dbReference type="EMBL" id="KE561324">
    <property type="protein sequence ID" value="EPZ31022.1"/>
    <property type="molecule type" value="Genomic_DNA"/>
</dbReference>
<gene>
    <name evidence="3" type="ORF">O9G_001496</name>
</gene>
<dbReference type="GO" id="GO:0043015">
    <property type="term" value="F:gamma-tubulin binding"/>
    <property type="evidence" value="ECO:0007669"/>
    <property type="project" value="TreeGrafter"/>
</dbReference>
<dbReference type="GO" id="GO:0007020">
    <property type="term" value="P:microtubule nucleation"/>
    <property type="evidence" value="ECO:0007669"/>
    <property type="project" value="TreeGrafter"/>
</dbReference>
<sequence>MSISSDNTDLAACSGNKLYFLNSGLCEILKVSKHPIVMMAVNMDDSYIAAVSSLKQVIILSVTNGHTSFLPFDFTEITSINFSNFKKSMMVVSEVTGECHLVDIISQTKGTMKGHKGRITGTAFSPFNRFLLSSAGMDAAICLYDVEKKILVKTIHYSVPFSSIAFKHDGYTIAGGCLNGYCVFFDLKVGSKPTETIKVDEKSILHLAFSNKVKSGQMIASMAAPVQMKENSDRPLTRGSYSAGNLFSPIKNEPIKLSKSTTDFSPLKKERTMMPETTFSPLRVEKKIELKREIQEQENPASKSQKMAEEIFPKKFSLKLDNEPLKMEDLNVIKRQHSLTNENVMKENVENFRKENEIHSHTDDNKMNLNQKINEAKLTESVNPIKEISETRLNSFASQMETIDDTKSLLREVKSSIVAKGTEYDSSQVLIDKLDKIESIVTEGMRNMHIDMVRLFTQVNINLSKLGERMKGLEKNDNFLFDYFPAISSAIFAAFLMASSISPTM</sequence>
<dbReference type="InterPro" id="IPR001680">
    <property type="entry name" value="WD40_rpt"/>
</dbReference>
<dbReference type="SUPFAM" id="SSF50978">
    <property type="entry name" value="WD40 repeat-like"/>
    <property type="match status" value="1"/>
</dbReference>
<evidence type="ECO:0000256" key="2">
    <source>
        <dbReference type="SAM" id="Phobius"/>
    </source>
</evidence>
<dbReference type="PANTHER" id="PTHR44414:SF1">
    <property type="entry name" value="PROTEIN NEDD1"/>
    <property type="match status" value="1"/>
</dbReference>
<dbReference type="GO" id="GO:0000278">
    <property type="term" value="P:mitotic cell cycle"/>
    <property type="evidence" value="ECO:0007669"/>
    <property type="project" value="TreeGrafter"/>
</dbReference>
<dbReference type="GO" id="GO:0000922">
    <property type="term" value="C:spindle pole"/>
    <property type="evidence" value="ECO:0007669"/>
    <property type="project" value="TreeGrafter"/>
</dbReference>
<dbReference type="Pfam" id="PF00400">
    <property type="entry name" value="WD40"/>
    <property type="match status" value="1"/>
</dbReference>
<evidence type="ECO:0000313" key="4">
    <source>
        <dbReference type="Proteomes" id="UP000030755"/>
    </source>
</evidence>
<reference evidence="3 4" key="1">
    <citation type="journal article" date="2013" name="Curr. Biol.">
        <title>Shared signatures of parasitism and phylogenomics unite Cryptomycota and microsporidia.</title>
        <authorList>
            <person name="James T.Y."/>
            <person name="Pelin A."/>
            <person name="Bonen L."/>
            <person name="Ahrendt S."/>
            <person name="Sain D."/>
            <person name="Corradi N."/>
            <person name="Stajich J.E."/>
        </authorList>
    </citation>
    <scope>NUCLEOTIDE SEQUENCE [LARGE SCALE GENOMIC DNA]</scope>
    <source>
        <strain evidence="3 4">CSF55</strain>
    </source>
</reference>
<proteinExistence type="predicted"/>
<dbReference type="GO" id="GO:0005814">
    <property type="term" value="C:centriole"/>
    <property type="evidence" value="ECO:0007669"/>
    <property type="project" value="TreeGrafter"/>
</dbReference>
<feature type="repeat" description="WD" evidence="1">
    <location>
        <begin position="112"/>
        <end position="154"/>
    </location>
</feature>